<proteinExistence type="predicted"/>
<accession>A0A2N6D0Z2</accession>
<evidence type="ECO:0000313" key="1">
    <source>
        <dbReference type="EMBL" id="PLX63362.1"/>
    </source>
</evidence>
<evidence type="ECO:0000313" key="2">
    <source>
        <dbReference type="Proteomes" id="UP000235015"/>
    </source>
</evidence>
<dbReference type="STRING" id="1111735.GCA_000428045_03547"/>
<organism evidence="1 2">
    <name type="scientific">Sedimenticola selenatireducens</name>
    <dbReference type="NCBI Taxonomy" id="191960"/>
    <lineage>
        <taxon>Bacteria</taxon>
        <taxon>Pseudomonadati</taxon>
        <taxon>Pseudomonadota</taxon>
        <taxon>Gammaproteobacteria</taxon>
        <taxon>Chromatiales</taxon>
        <taxon>Sedimenticolaceae</taxon>
        <taxon>Sedimenticola</taxon>
    </lineage>
</organism>
<reference evidence="1 2" key="1">
    <citation type="submission" date="2017-11" db="EMBL/GenBank/DDBJ databases">
        <title>Genome-resolved metagenomics identifies genetic mobility, metabolic interactions, and unexpected diversity in perchlorate-reducing communities.</title>
        <authorList>
            <person name="Barnum T.P."/>
            <person name="Figueroa I.A."/>
            <person name="Carlstrom C.I."/>
            <person name="Lucas L.N."/>
            <person name="Engelbrektson A.L."/>
            <person name="Coates J.D."/>
        </authorList>
    </citation>
    <scope>NUCLEOTIDE SEQUENCE [LARGE SCALE GENOMIC DNA]</scope>
    <source>
        <strain evidence="1">BM301</strain>
    </source>
</reference>
<gene>
    <name evidence="1" type="ORF">C0630_00150</name>
</gene>
<dbReference type="EMBL" id="PKUN01000001">
    <property type="protein sequence ID" value="PLX63362.1"/>
    <property type="molecule type" value="Genomic_DNA"/>
</dbReference>
<dbReference type="InterPro" id="IPR018772">
    <property type="entry name" value="Transcription_activator_HlyU"/>
</dbReference>
<dbReference type="Pfam" id="PF10115">
    <property type="entry name" value="HlyU"/>
    <property type="match status" value="1"/>
</dbReference>
<comment type="caution">
    <text evidence="1">The sequence shown here is derived from an EMBL/GenBank/DDBJ whole genome shotgun (WGS) entry which is preliminary data.</text>
</comment>
<dbReference type="AlphaFoldDB" id="A0A2N6D0Z2"/>
<dbReference type="Proteomes" id="UP000235015">
    <property type="component" value="Unassembled WGS sequence"/>
</dbReference>
<protein>
    <submittedName>
        <fullName evidence="1">Transcriptional regulator</fullName>
    </submittedName>
</protein>
<sequence>MPHRIGGKRMGFTDYLKALFADAGEKTTQPVAAVAYKGFDIQPEPMADNGQFRVQGWITRDGQTHHFIRADLLPNHDLCVEETLRKARVLIDQQGSDLFR</sequence>
<name>A0A2N6D0Z2_9GAMM</name>